<evidence type="ECO:0000313" key="1">
    <source>
        <dbReference type="EMBL" id="MEE1673229.1"/>
    </source>
</evidence>
<dbReference type="InterPro" id="IPR021727">
    <property type="entry name" value="DUF3299"/>
</dbReference>
<dbReference type="Proteomes" id="UP001310248">
    <property type="component" value="Unassembled WGS sequence"/>
</dbReference>
<evidence type="ECO:0000313" key="2">
    <source>
        <dbReference type="Proteomes" id="UP001310248"/>
    </source>
</evidence>
<accession>A0ABU7G1F6</accession>
<comment type="caution">
    <text evidence="1">The sequence shown here is derived from an EMBL/GenBank/DDBJ whole genome shotgun (WGS) entry which is preliminary data.</text>
</comment>
<proteinExistence type="predicted"/>
<dbReference type="Pfam" id="PF11736">
    <property type="entry name" value="DUF3299"/>
    <property type="match status" value="1"/>
</dbReference>
<reference evidence="1 2" key="2">
    <citation type="submission" date="2023-12" db="EMBL/GenBank/DDBJ databases">
        <authorList>
            <consortium name="Cladostephus spongiosus"/>
            <person name="Lorente B."/>
            <person name="Cabral C."/>
            <person name="Frias J."/>
            <person name="Faria J."/>
            <person name="Toubarro D."/>
        </authorList>
    </citation>
    <scope>NUCLEOTIDE SEQUENCE [LARGE SCALE GENOMIC DNA]</scope>
    <source>
        <strain evidence="1 2">ZMCS4</strain>
    </source>
</reference>
<gene>
    <name evidence="1" type="ORF">SNR37_002643</name>
</gene>
<organism evidence="1 2">
    <name type="scientific">Agarivorans aestuarii</name>
    <dbReference type="NCBI Taxonomy" id="1563703"/>
    <lineage>
        <taxon>Bacteria</taxon>
        <taxon>Pseudomonadati</taxon>
        <taxon>Pseudomonadota</taxon>
        <taxon>Gammaproteobacteria</taxon>
        <taxon>Alteromonadales</taxon>
        <taxon>Alteromonadaceae</taxon>
        <taxon>Agarivorans</taxon>
    </lineage>
</organism>
<name>A0ABU7G1F6_9ALTE</name>
<sequence length="205" mass="22877">MLIVSLVSFYSFSAELLQLEWKDLKPESTQPQITLPELSYDQRSALQEVFTLSQYDDAQTAEKLAVLKKALKAEGLDADKLMMLREKYIEGQRLAAETIITDFDGEKVRIPGFLVPIEFSAPLVATEFLLVPYAGACIHMPPPPANQIVQVSYPDGYEVETVQYPVWVEGVISSKLTTDNVYLVDGETNVTMGYSMNASSVVNYH</sequence>
<keyword evidence="2" id="KW-1185">Reference proteome</keyword>
<dbReference type="RefSeq" id="WP_329774571.1">
    <property type="nucleotide sequence ID" value="NZ_JAYDYW010000004.1"/>
</dbReference>
<dbReference type="EMBL" id="JAYDYW010000004">
    <property type="protein sequence ID" value="MEE1673229.1"/>
    <property type="molecule type" value="Genomic_DNA"/>
</dbReference>
<protein>
    <submittedName>
        <fullName evidence="1">DUF3299 domain-containing protein</fullName>
    </submittedName>
</protein>
<dbReference type="Gene3D" id="2.40.50.870">
    <property type="entry name" value="Protein of unknown function (DUF3299)"/>
    <property type="match status" value="1"/>
</dbReference>
<reference evidence="2" key="1">
    <citation type="submission" date="2023-07" db="EMBL/GenBank/DDBJ databases">
        <title>Draft genome sequence of Agarivorans aestuarii strain ZMCS4, a CAZymes producing bacteria isolated from the marine brown algae Clodostephus spongiosus.</title>
        <authorList>
            <person name="Lorente B."/>
            <person name="Cabral C."/>
            <person name="Frias J."/>
            <person name="Faria J."/>
            <person name="Toubarro D."/>
        </authorList>
    </citation>
    <scope>NUCLEOTIDE SEQUENCE [LARGE SCALE GENOMIC DNA]</scope>
    <source>
        <strain evidence="2">ZMCS4</strain>
    </source>
</reference>